<dbReference type="PROSITE" id="PS50850">
    <property type="entry name" value="MFS"/>
    <property type="match status" value="1"/>
</dbReference>
<feature type="transmembrane region" description="Helical" evidence="10">
    <location>
        <begin position="135"/>
        <end position="157"/>
    </location>
</feature>
<feature type="transmembrane region" description="Helical" evidence="10">
    <location>
        <begin position="269"/>
        <end position="289"/>
    </location>
</feature>
<keyword evidence="7 10" id="KW-1133">Transmembrane helix</keyword>
<evidence type="ECO:0000256" key="5">
    <source>
        <dbReference type="ARBA" id="ARBA00022692"/>
    </source>
</evidence>
<evidence type="ECO:0000256" key="2">
    <source>
        <dbReference type="ARBA" id="ARBA00008240"/>
    </source>
</evidence>
<protein>
    <recommendedName>
        <fullName evidence="11">Major facilitator superfamily (MFS) profile domain-containing protein</fullName>
    </recommendedName>
</protein>
<feature type="transmembrane region" description="Helical" evidence="10">
    <location>
        <begin position="169"/>
        <end position="190"/>
    </location>
</feature>
<evidence type="ECO:0000256" key="4">
    <source>
        <dbReference type="ARBA" id="ARBA00022475"/>
    </source>
</evidence>
<dbReference type="InterPro" id="IPR036259">
    <property type="entry name" value="MFS_trans_sf"/>
</dbReference>
<feature type="transmembrane region" description="Helical" evidence="10">
    <location>
        <begin position="196"/>
        <end position="222"/>
    </location>
</feature>
<comment type="subcellular location">
    <subcellularLocation>
        <location evidence="1">Cell membrane</location>
        <topology evidence="1">Multi-pass membrane protein</topology>
    </subcellularLocation>
</comment>
<dbReference type="EMBL" id="HBFR01010818">
    <property type="protein sequence ID" value="CAD8880609.1"/>
    <property type="molecule type" value="Transcribed_RNA"/>
</dbReference>
<keyword evidence="3" id="KW-0813">Transport</keyword>
<evidence type="ECO:0000259" key="11">
    <source>
        <dbReference type="PROSITE" id="PS50850"/>
    </source>
</evidence>
<keyword evidence="5 10" id="KW-0812">Transmembrane</keyword>
<feature type="transmembrane region" description="Helical" evidence="10">
    <location>
        <begin position="472"/>
        <end position="491"/>
    </location>
</feature>
<feature type="transmembrane region" description="Helical" evidence="10">
    <location>
        <begin position="511"/>
        <end position="528"/>
    </location>
</feature>
<dbReference type="Pfam" id="PF07690">
    <property type="entry name" value="MFS_1"/>
    <property type="match status" value="1"/>
</dbReference>
<dbReference type="GO" id="GO:0005886">
    <property type="term" value="C:plasma membrane"/>
    <property type="evidence" value="ECO:0007669"/>
    <property type="project" value="UniProtKB-SubCell"/>
</dbReference>
<dbReference type="InterPro" id="IPR005829">
    <property type="entry name" value="Sugar_transporter_CS"/>
</dbReference>
<feature type="transmembrane region" description="Helical" evidence="10">
    <location>
        <begin position="335"/>
        <end position="360"/>
    </location>
</feature>
<dbReference type="SUPFAM" id="SSF103473">
    <property type="entry name" value="MFS general substrate transporter"/>
    <property type="match status" value="1"/>
</dbReference>
<dbReference type="PANTHER" id="PTHR43528:SF1">
    <property type="entry name" value="ALPHA-KETOGLUTARATE PERMEASE"/>
    <property type="match status" value="1"/>
</dbReference>
<dbReference type="InterPro" id="IPR020846">
    <property type="entry name" value="MFS_dom"/>
</dbReference>
<gene>
    <name evidence="12" type="ORF">CHYS00102_LOCUS7795</name>
</gene>
<evidence type="ECO:0000256" key="3">
    <source>
        <dbReference type="ARBA" id="ARBA00022448"/>
    </source>
</evidence>
<evidence type="ECO:0000256" key="6">
    <source>
        <dbReference type="ARBA" id="ARBA00022847"/>
    </source>
</evidence>
<evidence type="ECO:0000256" key="1">
    <source>
        <dbReference type="ARBA" id="ARBA00004651"/>
    </source>
</evidence>
<dbReference type="InterPro" id="IPR011701">
    <property type="entry name" value="MFS"/>
</dbReference>
<dbReference type="Gene3D" id="1.20.1250.20">
    <property type="entry name" value="MFS general substrate transporter like domains"/>
    <property type="match status" value="2"/>
</dbReference>
<dbReference type="InterPro" id="IPR051084">
    <property type="entry name" value="H+-coupled_symporters"/>
</dbReference>
<feature type="region of interest" description="Disordered" evidence="9">
    <location>
        <begin position="1"/>
        <end position="24"/>
    </location>
</feature>
<keyword evidence="8 10" id="KW-0472">Membrane</keyword>
<proteinExistence type="inferred from homology"/>
<comment type="similarity">
    <text evidence="2">Belongs to the major facilitator superfamily. Metabolite:H+ Symporter (MHS) family (TC 2.A.1.6) family.</text>
</comment>
<sequence length="602" mass="66166">MKLPDGTDQMKNLSPFPAQKQDGTTSGAIAETIIVDDLDGGGVVDVRGTAAQYDCDGDSSGSYESDMTPNRSILKEEENKFYAAEDNNMGDDDIWGVLSGVGGNMYEWYDFAVYGLLASEIGSCFFPRSSQEIQLLSSFGVYLAAFVMRPLGAILFGEIGDRIVGRKNALTISIILVTAPSVAMGILPGYNKLGVIAPILLVILRMMQGLSVGGQLAGSYVLSIEQSSSANRGFRGSICDASSVGGFLVASLVTTVVRKIYSEEAVNTWAWRVPFWFSLVIAPLLFYVVNNSKESKFWAEGTKRKEAEIIIREEEEQQDSAVHDLFSSPFRRRQLVGMVGTLCVVASSFYLIFLFVPLYLSNLRHLMSEANSDLLTSCITFVYIIMVLMCGRLSDTFPHRMDLIRIGLPGIIVAAPLMFAMFECESLFGIILGQLMFALCLALVQGGLASWEVELWMSEPTLSFTGVAVGHNVSSSIFGGTMPLISTFLFYRADYWTPEDNAVWSRIVPGLYVSMLGMISLYCISFVIRHPHDVRSGELRMRKARARAERRKQMNSLTWTETFDQFTDVVSSSFSNLTLPGQASKGYVPPSVNGTNAEKEVA</sequence>
<feature type="transmembrane region" description="Helical" evidence="10">
    <location>
        <begin position="403"/>
        <end position="422"/>
    </location>
</feature>
<evidence type="ECO:0000256" key="7">
    <source>
        <dbReference type="ARBA" id="ARBA00022989"/>
    </source>
</evidence>
<name>A0A7S1BAR3_9STRA</name>
<evidence type="ECO:0000256" key="10">
    <source>
        <dbReference type="SAM" id="Phobius"/>
    </source>
</evidence>
<feature type="transmembrane region" description="Helical" evidence="10">
    <location>
        <begin position="234"/>
        <end position="257"/>
    </location>
</feature>
<keyword evidence="6" id="KW-0769">Symport</keyword>
<dbReference type="AlphaFoldDB" id="A0A7S1BAR3"/>
<evidence type="ECO:0000256" key="8">
    <source>
        <dbReference type="ARBA" id="ARBA00023136"/>
    </source>
</evidence>
<feature type="transmembrane region" description="Helical" evidence="10">
    <location>
        <begin position="428"/>
        <end position="451"/>
    </location>
</feature>
<feature type="domain" description="Major facilitator superfamily (MFS) profile" evidence="11">
    <location>
        <begin position="96"/>
        <end position="532"/>
    </location>
</feature>
<organism evidence="12">
    <name type="scientific">Corethron hystrix</name>
    <dbReference type="NCBI Taxonomy" id="216773"/>
    <lineage>
        <taxon>Eukaryota</taxon>
        <taxon>Sar</taxon>
        <taxon>Stramenopiles</taxon>
        <taxon>Ochrophyta</taxon>
        <taxon>Bacillariophyta</taxon>
        <taxon>Coscinodiscophyceae</taxon>
        <taxon>Corethrophycidae</taxon>
        <taxon>Corethrales</taxon>
        <taxon>Corethraceae</taxon>
        <taxon>Corethron</taxon>
    </lineage>
</organism>
<accession>A0A7S1BAR3</accession>
<reference evidence="12" key="1">
    <citation type="submission" date="2021-01" db="EMBL/GenBank/DDBJ databases">
        <authorList>
            <person name="Corre E."/>
            <person name="Pelletier E."/>
            <person name="Niang G."/>
            <person name="Scheremetjew M."/>
            <person name="Finn R."/>
            <person name="Kale V."/>
            <person name="Holt S."/>
            <person name="Cochrane G."/>
            <person name="Meng A."/>
            <person name="Brown T."/>
            <person name="Cohen L."/>
        </authorList>
    </citation>
    <scope>NUCLEOTIDE SEQUENCE</scope>
    <source>
        <strain evidence="12">308</strain>
    </source>
</reference>
<dbReference type="PROSITE" id="PS00217">
    <property type="entry name" value="SUGAR_TRANSPORT_2"/>
    <property type="match status" value="1"/>
</dbReference>
<keyword evidence="4" id="KW-1003">Cell membrane</keyword>
<dbReference type="GO" id="GO:0015293">
    <property type="term" value="F:symporter activity"/>
    <property type="evidence" value="ECO:0007669"/>
    <property type="project" value="UniProtKB-KW"/>
</dbReference>
<feature type="transmembrane region" description="Helical" evidence="10">
    <location>
        <begin position="372"/>
        <end position="391"/>
    </location>
</feature>
<evidence type="ECO:0000256" key="9">
    <source>
        <dbReference type="SAM" id="MobiDB-lite"/>
    </source>
</evidence>
<dbReference type="PANTHER" id="PTHR43528">
    <property type="entry name" value="ALPHA-KETOGLUTARATE PERMEASE"/>
    <property type="match status" value="1"/>
</dbReference>
<evidence type="ECO:0000313" key="12">
    <source>
        <dbReference type="EMBL" id="CAD8880609.1"/>
    </source>
</evidence>